<gene>
    <name evidence="2" type="ORF">ASR47_1014111</name>
</gene>
<name>A0A1A7C2M0_9BURK</name>
<feature type="chain" id="PRO_5008355579" description="DUF3617 domain-containing protein" evidence="1">
    <location>
        <begin position="25"/>
        <end position="193"/>
    </location>
</feature>
<comment type="caution">
    <text evidence="2">The sequence shown here is derived from an EMBL/GenBank/DDBJ whole genome shotgun (WGS) entry which is preliminary data.</text>
</comment>
<dbReference type="STRING" id="1747903.ASR47_1014111"/>
<dbReference type="PATRIC" id="fig|1747903.4.peg.3825"/>
<dbReference type="Proteomes" id="UP000092713">
    <property type="component" value="Unassembled WGS sequence"/>
</dbReference>
<feature type="signal peptide" evidence="1">
    <location>
        <begin position="1"/>
        <end position="24"/>
    </location>
</feature>
<keyword evidence="3" id="KW-1185">Reference proteome</keyword>
<proteinExistence type="predicted"/>
<dbReference type="OrthoDB" id="8536404at2"/>
<dbReference type="Pfam" id="PF12276">
    <property type="entry name" value="DUF3617"/>
    <property type="match status" value="1"/>
</dbReference>
<dbReference type="AlphaFoldDB" id="A0A1A7C2M0"/>
<organism evidence="2 3">
    <name type="scientific">Janthinobacterium psychrotolerans</name>
    <dbReference type="NCBI Taxonomy" id="1747903"/>
    <lineage>
        <taxon>Bacteria</taxon>
        <taxon>Pseudomonadati</taxon>
        <taxon>Pseudomonadota</taxon>
        <taxon>Betaproteobacteria</taxon>
        <taxon>Burkholderiales</taxon>
        <taxon>Oxalobacteraceae</taxon>
        <taxon>Janthinobacterium</taxon>
    </lineage>
</organism>
<evidence type="ECO:0000313" key="2">
    <source>
        <dbReference type="EMBL" id="OBV40196.1"/>
    </source>
</evidence>
<reference evidence="2 3" key="1">
    <citation type="submission" date="2016-04" db="EMBL/GenBank/DDBJ databases">
        <title>Draft genome sequence of Janthinobacterium psychrotolerans sp. nov., isolated from freshwater sediments in Denmark.</title>
        <authorList>
            <person name="Gong X."/>
            <person name="Skrivergaard S."/>
            <person name="Korsgaard B.S."/>
            <person name="Schreiber L."/>
            <person name="Marshall I.P."/>
            <person name="Finster K."/>
            <person name="Schramm A."/>
        </authorList>
    </citation>
    <scope>NUCLEOTIDE SEQUENCE [LARGE SCALE GENOMIC DNA]</scope>
    <source>
        <strain evidence="2 3">S3-2</strain>
    </source>
</reference>
<sequence length="193" mass="19964">MHRTLSRLTVLACAALVCQVPAHAKDAPPPIKPGLWQIDSKMASPDVATDSAMNMVLQQLGNLPPDQRKQLEAMAASRGMAMPTVGADGAVRVTACVTPEMAARQQIPTGQPGDCRSNNVAVPGGMNVSFTCESPKSSGTGKVSFQGDQAFTMQLNATTSARGTQEQVNVSSSGKWLGATCPASATSPAAQKP</sequence>
<dbReference type="RefSeq" id="WP_065307240.1">
    <property type="nucleotide sequence ID" value="NZ_LOCQ01000049.1"/>
</dbReference>
<dbReference type="EMBL" id="LOCQ01000049">
    <property type="protein sequence ID" value="OBV40196.1"/>
    <property type="molecule type" value="Genomic_DNA"/>
</dbReference>
<keyword evidence="1" id="KW-0732">Signal</keyword>
<accession>A0A1A7C2M0</accession>
<evidence type="ECO:0000313" key="3">
    <source>
        <dbReference type="Proteomes" id="UP000092713"/>
    </source>
</evidence>
<protein>
    <recommendedName>
        <fullName evidence="4">DUF3617 domain-containing protein</fullName>
    </recommendedName>
</protein>
<evidence type="ECO:0008006" key="4">
    <source>
        <dbReference type="Google" id="ProtNLM"/>
    </source>
</evidence>
<evidence type="ECO:0000256" key="1">
    <source>
        <dbReference type="SAM" id="SignalP"/>
    </source>
</evidence>
<dbReference type="InterPro" id="IPR022061">
    <property type="entry name" value="DUF3617"/>
</dbReference>